<keyword evidence="5" id="KW-0472">Membrane</keyword>
<keyword evidence="10" id="KW-0614">Plasmid</keyword>
<dbReference type="AlphaFoldDB" id="A0A172XDC6"/>
<reference evidence="10 11" key="1">
    <citation type="submission" date="2016-05" db="EMBL/GenBank/DDBJ databases">
        <title>Chromosome and linear plasmid sequence of a 2015 human isolate of tick-borne relapsing fever spirochete, Borrelia turicatae.</title>
        <authorList>
            <person name="Kingry L.C."/>
            <person name="Dhwani B."/>
            <person name="Replogle A."/>
            <person name="Sexton C."/>
            <person name="Rowe L."/>
            <person name="Stermole B.M."/>
            <person name="Christensen A.M."/>
            <person name="Schriefer M.E."/>
        </authorList>
    </citation>
    <scope>NUCLEOTIDE SEQUENCE [LARGE SCALE GENOMIC DNA]</scope>
    <source>
        <strain evidence="10 11">BTE5EL</strain>
        <plasmid evidence="10 11">lp31</plasmid>
    </source>
</reference>
<dbReference type="Gene3D" id="1.20.120.240">
    <property type="entry name" value="Lipoprotein, type 6"/>
    <property type="match status" value="1"/>
</dbReference>
<keyword evidence="4 9" id="KW-0732">Signal</keyword>
<evidence type="ECO:0000256" key="8">
    <source>
        <dbReference type="ARBA" id="ARBA00023288"/>
    </source>
</evidence>
<keyword evidence="8" id="KW-0449">Lipoprotein</keyword>
<gene>
    <name evidence="10" type="ORF">A7978_05785</name>
</gene>
<evidence type="ECO:0000256" key="4">
    <source>
        <dbReference type="ARBA" id="ARBA00022729"/>
    </source>
</evidence>
<keyword evidence="6" id="KW-0564">Palmitate</keyword>
<organism evidence="10 11">
    <name type="scientific">Borrelia turicatae</name>
    <dbReference type="NCBI Taxonomy" id="142"/>
    <lineage>
        <taxon>Bacteria</taxon>
        <taxon>Pseudomonadati</taxon>
        <taxon>Spirochaetota</taxon>
        <taxon>Spirochaetia</taxon>
        <taxon>Spirochaetales</taxon>
        <taxon>Borreliaceae</taxon>
        <taxon>Borrelia</taxon>
    </lineage>
</organism>
<comment type="function">
    <text evidence="1">The Vlp and Vsp proteins are antigenically distinct proteins, only one vlp or vsp gene is transcriptionally active at any one time. Switching between these genes is a mechanism of host immune response evasion.</text>
</comment>
<dbReference type="RefSeq" id="WP_240390512.1">
    <property type="nucleotide sequence ID" value="NZ_CP015633.1"/>
</dbReference>
<dbReference type="GO" id="GO:0009279">
    <property type="term" value="C:cell outer membrane"/>
    <property type="evidence" value="ECO:0007669"/>
    <property type="project" value="UniProtKB-SubCell"/>
</dbReference>
<evidence type="ECO:0000256" key="6">
    <source>
        <dbReference type="ARBA" id="ARBA00023139"/>
    </source>
</evidence>
<evidence type="ECO:0000256" key="9">
    <source>
        <dbReference type="SAM" id="SignalP"/>
    </source>
</evidence>
<name>A0A172XDC6_BORTU</name>
<comment type="similarity">
    <text evidence="3">Belongs to the variable small protein (Vsp) family.</text>
</comment>
<dbReference type="InterPro" id="IPR001800">
    <property type="entry name" value="Lipoprotein_OspC"/>
</dbReference>
<evidence type="ECO:0000256" key="7">
    <source>
        <dbReference type="ARBA" id="ARBA00023237"/>
    </source>
</evidence>
<evidence type="ECO:0000313" key="10">
    <source>
        <dbReference type="EMBL" id="ANF34547.1"/>
    </source>
</evidence>
<comment type="subcellular location">
    <subcellularLocation>
        <location evidence="2">Cell outer membrane</location>
        <topology evidence="2">Lipid-anchor</topology>
    </subcellularLocation>
</comment>
<evidence type="ECO:0000256" key="5">
    <source>
        <dbReference type="ARBA" id="ARBA00023136"/>
    </source>
</evidence>
<dbReference type="SUPFAM" id="SSF63515">
    <property type="entry name" value="Outer surface protein C (OspC)"/>
    <property type="match status" value="1"/>
</dbReference>
<proteinExistence type="inferred from homology"/>
<evidence type="ECO:0000313" key="11">
    <source>
        <dbReference type="Proteomes" id="UP000264231"/>
    </source>
</evidence>
<geneLocation type="plasmid" evidence="10 11">
    <name>lp31</name>
</geneLocation>
<feature type="chain" id="PRO_5008003382" evidence="9">
    <location>
        <begin position="25"/>
        <end position="217"/>
    </location>
</feature>
<dbReference type="Proteomes" id="UP000264231">
    <property type="component" value="Plasmid lp31"/>
</dbReference>
<dbReference type="PROSITE" id="PS51257">
    <property type="entry name" value="PROKAR_LIPOPROTEIN"/>
    <property type="match status" value="1"/>
</dbReference>
<dbReference type="InterPro" id="IPR036437">
    <property type="entry name" value="OspC-like_sf"/>
</dbReference>
<evidence type="ECO:0000256" key="1">
    <source>
        <dbReference type="ARBA" id="ARBA00003932"/>
    </source>
</evidence>
<evidence type="ECO:0000256" key="2">
    <source>
        <dbReference type="ARBA" id="ARBA00004459"/>
    </source>
</evidence>
<keyword evidence="7" id="KW-0998">Cell outer membrane</keyword>
<dbReference type="Pfam" id="PF01441">
    <property type="entry name" value="Lipoprotein_6"/>
    <property type="match status" value="1"/>
</dbReference>
<dbReference type="EMBL" id="CP015633">
    <property type="protein sequence ID" value="ANF34547.1"/>
    <property type="molecule type" value="Genomic_DNA"/>
</dbReference>
<accession>A0A172XDC6</accession>
<evidence type="ECO:0000256" key="3">
    <source>
        <dbReference type="ARBA" id="ARBA00008719"/>
    </source>
</evidence>
<feature type="signal peptide" evidence="9">
    <location>
        <begin position="1"/>
        <end position="24"/>
    </location>
</feature>
<protein>
    <submittedName>
        <fullName evidence="10">Variable small protein 1</fullName>
    </submittedName>
</protein>
<sequence length="217" mass="22554">MKRITLSALLMTLFLLMSCNNSGTAPKDGQAAKSDGTVIDLATITKNITDAVAFAKSVKEVSTLVKSIDELAKAIGKKIQNQDTLADEANQNGSLLAGVFQVMVDVKVKLEALEKTAGIFDEVKGKVTSAKAATKKFLDTVKGANGDLGKKDASDENAKKAIDRVNKADGDKGVAELIALNTAIDTLLKAANDSVETAINALSTPAKSASTAQSNKG</sequence>